<accession>A0A7W8H8P4</accession>
<evidence type="ECO:0000256" key="9">
    <source>
        <dbReference type="ARBA" id="ARBA00023172"/>
    </source>
</evidence>
<dbReference type="PIRSF" id="PIRSF037785">
    <property type="entry name" value="RecU"/>
    <property type="match status" value="1"/>
</dbReference>
<dbReference type="EMBL" id="JACHFW010000002">
    <property type="protein sequence ID" value="MBB5263568.1"/>
    <property type="molecule type" value="Genomic_DNA"/>
</dbReference>
<dbReference type="EC" id="3.1.21.10" evidence="13"/>
<comment type="catalytic activity">
    <reaction evidence="13">
        <text>Endonucleolytic cleavage at a junction such as a reciprocal single-stranded crossover between two homologous DNA duplexes (Holliday junction).</text>
        <dbReference type="EC" id="3.1.21.10"/>
    </reaction>
</comment>
<evidence type="ECO:0000256" key="10">
    <source>
        <dbReference type="ARBA" id="ARBA00023204"/>
    </source>
</evidence>
<dbReference type="InterPro" id="IPR011335">
    <property type="entry name" value="Restrct_endonuc-II-like"/>
</dbReference>
<keyword evidence="5 13" id="KW-0255">Endonuclease</keyword>
<evidence type="ECO:0000256" key="2">
    <source>
        <dbReference type="ARBA" id="ARBA00022490"/>
    </source>
</evidence>
<dbReference type="GO" id="GO:0005737">
    <property type="term" value="C:cytoplasm"/>
    <property type="evidence" value="ECO:0007669"/>
    <property type="project" value="UniProtKB-SubCell"/>
</dbReference>
<dbReference type="RefSeq" id="WP_183771476.1">
    <property type="nucleotide sequence ID" value="NZ_CAWVEG010000099.1"/>
</dbReference>
<comment type="function">
    <text evidence="13">Endonuclease that resolves Holliday junction intermediates in genetic recombination. Cleaves mobile four-strand junctions by introducing symmetrical nicks in paired strands. Promotes annealing of linear ssDNA with homologous dsDNA. Required for DNA repair, homologous recombination and chromosome segregation.</text>
</comment>
<evidence type="ECO:0000256" key="7">
    <source>
        <dbReference type="ARBA" id="ARBA00022801"/>
    </source>
</evidence>
<evidence type="ECO:0000256" key="13">
    <source>
        <dbReference type="HAMAP-Rule" id="MF_00130"/>
    </source>
</evidence>
<dbReference type="GO" id="GO:0008821">
    <property type="term" value="F:crossover junction DNA endonuclease activity"/>
    <property type="evidence" value="ECO:0007669"/>
    <property type="project" value="UniProtKB-EC"/>
</dbReference>
<dbReference type="GO" id="GO:0007059">
    <property type="term" value="P:chromosome segregation"/>
    <property type="evidence" value="ECO:0007669"/>
    <property type="project" value="UniProtKB-UniRule"/>
</dbReference>
<keyword evidence="3 13" id="KW-0540">Nuclease</keyword>
<feature type="site" description="Transition state stabilizer" evidence="13">
    <location>
        <position position="79"/>
    </location>
</feature>
<protein>
    <recommendedName>
        <fullName evidence="12 13">Holliday junction resolvase RecU</fullName>
        <ecNumber evidence="13">3.1.21.10</ecNumber>
    </recommendedName>
    <alternativeName>
        <fullName evidence="13">Recombination protein U homolog</fullName>
    </alternativeName>
</protein>
<dbReference type="Gene3D" id="3.40.1350.10">
    <property type="match status" value="1"/>
</dbReference>
<evidence type="ECO:0000313" key="14">
    <source>
        <dbReference type="EMBL" id="MBB5263568.1"/>
    </source>
</evidence>
<evidence type="ECO:0000256" key="3">
    <source>
        <dbReference type="ARBA" id="ARBA00022722"/>
    </source>
</evidence>
<gene>
    <name evidence="13" type="primary">recU</name>
    <name evidence="14" type="ORF">HNP82_000666</name>
</gene>
<dbReference type="GO" id="GO:0006281">
    <property type="term" value="P:DNA repair"/>
    <property type="evidence" value="ECO:0007669"/>
    <property type="project" value="UniProtKB-UniRule"/>
</dbReference>
<keyword evidence="2 13" id="KW-0963">Cytoplasm</keyword>
<dbReference type="Pfam" id="PF03838">
    <property type="entry name" value="RecU"/>
    <property type="match status" value="1"/>
</dbReference>
<comment type="caution">
    <text evidence="14">The sequence shown here is derived from an EMBL/GenBank/DDBJ whole genome shotgun (WGS) entry which is preliminary data.</text>
</comment>
<organism evidence="14 15">
    <name type="scientific">Catenibacillus scindens</name>
    <dbReference type="NCBI Taxonomy" id="673271"/>
    <lineage>
        <taxon>Bacteria</taxon>
        <taxon>Bacillati</taxon>
        <taxon>Bacillota</taxon>
        <taxon>Clostridia</taxon>
        <taxon>Lachnospirales</taxon>
        <taxon>Lachnospiraceae</taxon>
        <taxon>Catenibacillus</taxon>
    </lineage>
</organism>
<keyword evidence="10 13" id="KW-0234">DNA repair</keyword>
<dbReference type="InterPro" id="IPR004612">
    <property type="entry name" value="Resolv_RecU"/>
</dbReference>
<keyword evidence="6 13" id="KW-0227">DNA damage</keyword>
<keyword evidence="9 13" id="KW-0233">DNA recombination</keyword>
<feature type="binding site" evidence="13">
    <location>
        <position position="62"/>
    </location>
    <ligand>
        <name>Mg(2+)</name>
        <dbReference type="ChEBI" id="CHEBI:18420"/>
    </ligand>
</feature>
<evidence type="ECO:0000256" key="11">
    <source>
        <dbReference type="ARBA" id="ARBA00023447"/>
    </source>
</evidence>
<reference evidence="14 15" key="1">
    <citation type="submission" date="2020-08" db="EMBL/GenBank/DDBJ databases">
        <title>Genomic Encyclopedia of Type Strains, Phase IV (KMG-IV): sequencing the most valuable type-strain genomes for metagenomic binning, comparative biology and taxonomic classification.</title>
        <authorList>
            <person name="Goeker M."/>
        </authorList>
    </citation>
    <scope>NUCLEOTIDE SEQUENCE [LARGE SCALE GENOMIC DNA]</scope>
    <source>
        <strain evidence="14 15">DSM 106146</strain>
    </source>
</reference>
<dbReference type="Proteomes" id="UP000543642">
    <property type="component" value="Unassembled WGS sequence"/>
</dbReference>
<dbReference type="AlphaFoldDB" id="A0A7W8H8P4"/>
<sequence length="181" mass="20975">MATWNSRGLRGSHLEEMVNLTNERYRSGGLALIQKIPTPIKPINIDKTSRHITLAYFEQRSTVDYIGAVQGIPVCFDAKECHGKTFPVANVHEHQVVFMEDFERQGGIAFLLIYFASQNLYYYMRFKELAAFWNRSKTGHAKSIRLEELNMDYTIQVRGYYIQYLPLIQKDLDSREGQANT</sequence>
<evidence type="ECO:0000256" key="4">
    <source>
        <dbReference type="ARBA" id="ARBA00022723"/>
    </source>
</evidence>
<dbReference type="SUPFAM" id="SSF52980">
    <property type="entry name" value="Restriction endonuclease-like"/>
    <property type="match status" value="1"/>
</dbReference>
<feature type="binding site" evidence="13">
    <location>
        <position position="64"/>
    </location>
    <ligand>
        <name>Mg(2+)</name>
        <dbReference type="ChEBI" id="CHEBI:18420"/>
    </ligand>
</feature>
<feature type="binding site" evidence="13">
    <location>
        <position position="77"/>
    </location>
    <ligand>
        <name>Mg(2+)</name>
        <dbReference type="ChEBI" id="CHEBI:18420"/>
    </ligand>
</feature>
<dbReference type="HAMAP" id="MF_00130">
    <property type="entry name" value="RecU"/>
    <property type="match status" value="1"/>
</dbReference>
<dbReference type="GO" id="GO:0000287">
    <property type="term" value="F:magnesium ion binding"/>
    <property type="evidence" value="ECO:0007669"/>
    <property type="project" value="UniProtKB-UniRule"/>
</dbReference>
<feature type="binding site" evidence="13">
    <location>
        <position position="95"/>
    </location>
    <ligand>
        <name>Mg(2+)</name>
        <dbReference type="ChEBI" id="CHEBI:18420"/>
    </ligand>
</feature>
<dbReference type="InterPro" id="IPR011856">
    <property type="entry name" value="tRNA_endonuc-like_dom_sf"/>
</dbReference>
<evidence type="ECO:0000256" key="1">
    <source>
        <dbReference type="ARBA" id="ARBA00004496"/>
    </source>
</evidence>
<dbReference type="CDD" id="cd22354">
    <property type="entry name" value="RecU-like"/>
    <property type="match status" value="1"/>
</dbReference>
<comment type="similarity">
    <text evidence="11 13">Belongs to the RecU family.</text>
</comment>
<evidence type="ECO:0000256" key="8">
    <source>
        <dbReference type="ARBA" id="ARBA00022842"/>
    </source>
</evidence>
<proteinExistence type="inferred from homology"/>
<comment type="subcellular location">
    <subcellularLocation>
        <location evidence="1 13">Cytoplasm</location>
    </subcellularLocation>
</comment>
<comment type="cofactor">
    <cofactor evidence="13">
        <name>Mg(2+)</name>
        <dbReference type="ChEBI" id="CHEBI:18420"/>
    </cofactor>
    <text evidence="13">Binds 1 Mg(2+) ion per subunit.</text>
</comment>
<name>A0A7W8H8P4_9FIRM</name>
<evidence type="ECO:0000256" key="12">
    <source>
        <dbReference type="ARBA" id="ARBA00029523"/>
    </source>
</evidence>
<evidence type="ECO:0000256" key="5">
    <source>
        <dbReference type="ARBA" id="ARBA00022759"/>
    </source>
</evidence>
<keyword evidence="4 13" id="KW-0479">Metal-binding</keyword>
<keyword evidence="15" id="KW-1185">Reference proteome</keyword>
<keyword evidence="7 13" id="KW-0378">Hydrolase</keyword>
<dbReference type="GO" id="GO:0003676">
    <property type="term" value="F:nucleic acid binding"/>
    <property type="evidence" value="ECO:0007669"/>
    <property type="project" value="InterPro"/>
</dbReference>
<evidence type="ECO:0000313" key="15">
    <source>
        <dbReference type="Proteomes" id="UP000543642"/>
    </source>
</evidence>
<dbReference type="GO" id="GO:0006310">
    <property type="term" value="P:DNA recombination"/>
    <property type="evidence" value="ECO:0007669"/>
    <property type="project" value="UniProtKB-UniRule"/>
</dbReference>
<evidence type="ECO:0000256" key="6">
    <source>
        <dbReference type="ARBA" id="ARBA00022763"/>
    </source>
</evidence>
<keyword evidence="8 13" id="KW-0460">Magnesium</keyword>